<evidence type="ECO:0000313" key="1">
    <source>
        <dbReference type="EMBL" id="ASU33526.1"/>
    </source>
</evidence>
<accession>A0A223NUL5</accession>
<keyword evidence="2" id="KW-1185">Reference proteome</keyword>
<dbReference type="EMBL" id="CP022743">
    <property type="protein sequence ID" value="ASU33526.1"/>
    <property type="molecule type" value="Genomic_DNA"/>
</dbReference>
<dbReference type="AlphaFoldDB" id="A0A223NUL5"/>
<dbReference type="KEGG" id="muc:MuYL_1628"/>
<evidence type="ECO:0000313" key="2">
    <source>
        <dbReference type="Proteomes" id="UP000215002"/>
    </source>
</evidence>
<dbReference type="Proteomes" id="UP000215002">
    <property type="component" value="Chromosome"/>
</dbReference>
<proteinExistence type="predicted"/>
<reference evidence="1 2" key="1">
    <citation type="submission" date="2017-08" db="EMBL/GenBank/DDBJ databases">
        <title>Complete genome sequence of Mucilaginibacter sp. strain BJC16-A31.</title>
        <authorList>
            <consortium name="Henan University of Science and Technology"/>
            <person name="You X."/>
        </authorList>
    </citation>
    <scope>NUCLEOTIDE SEQUENCE [LARGE SCALE GENOMIC DNA]</scope>
    <source>
        <strain evidence="1 2">BJC16-A31</strain>
    </source>
</reference>
<name>A0A223NUL5_9SPHI</name>
<sequence length="38" mass="4303">MQSATGTFLSINNTIHLPEFKVNHINKCTSIRNKPAIY</sequence>
<protein>
    <submittedName>
        <fullName evidence="1">Uncharacterized protein</fullName>
    </submittedName>
</protein>
<organism evidence="1 2">
    <name type="scientific">Mucilaginibacter xinganensis</name>
    <dbReference type="NCBI Taxonomy" id="1234841"/>
    <lineage>
        <taxon>Bacteria</taxon>
        <taxon>Pseudomonadati</taxon>
        <taxon>Bacteroidota</taxon>
        <taxon>Sphingobacteriia</taxon>
        <taxon>Sphingobacteriales</taxon>
        <taxon>Sphingobacteriaceae</taxon>
        <taxon>Mucilaginibacter</taxon>
    </lineage>
</organism>
<gene>
    <name evidence="1" type="ORF">MuYL_1628</name>
</gene>